<dbReference type="CDD" id="cd00102">
    <property type="entry name" value="IPT"/>
    <property type="match status" value="2"/>
</dbReference>
<proteinExistence type="predicted"/>
<evidence type="ECO:0000313" key="3">
    <source>
        <dbReference type="EMBL" id="GIF08730.1"/>
    </source>
</evidence>
<feature type="domain" description="IPT/TIG" evidence="2">
    <location>
        <begin position="246"/>
        <end position="336"/>
    </location>
</feature>
<dbReference type="InterPro" id="IPR013783">
    <property type="entry name" value="Ig-like_fold"/>
</dbReference>
<sequence length="338" mass="33185">MGASASAFRLLQIGAKIGGVSAPVAWVDETHLKVTAPATTRATTVTMQLFRKGAAGPESSSVVAYTPGVMTVSPAKVSSVGGATVTVTGTGFLGVEPADPGAVTFGDAAATSVTVLSATKLTAVTPPGADGTAAVRVRTGGGVSDVTKGSQVTYRAALGIDTTAGPTVKAGGGPLLLTITGGTVGATAKEFSAERITVTADRKSLSAAWVDQSHVKVTMPAVTTETSRIVVTHDGIAGEPGEVAIAPVVLSLSARSDTVAGGAKVTVRIAGPDAATATGFSFGDNAAECTRQSSGTTIAFTCVAPAAAQAGPVAVGFITGSGKASHYTAAAIFSYTDN</sequence>
<comment type="caution">
    <text evidence="3">The sequence shown here is derived from an EMBL/GenBank/DDBJ whole genome shotgun (WGS) entry which is preliminary data.</text>
</comment>
<dbReference type="InterPro" id="IPR052387">
    <property type="entry name" value="Fibrocystin"/>
</dbReference>
<evidence type="ECO:0000259" key="2">
    <source>
        <dbReference type="SMART" id="SM00429"/>
    </source>
</evidence>
<reference evidence="3" key="1">
    <citation type="submission" date="2021-01" db="EMBL/GenBank/DDBJ databases">
        <title>Whole genome shotgun sequence of Actinoplanes siamensis NBRC 109076.</title>
        <authorList>
            <person name="Komaki H."/>
            <person name="Tamura T."/>
        </authorList>
    </citation>
    <scope>NUCLEOTIDE SEQUENCE</scope>
    <source>
        <strain evidence="3">NBRC 109076</strain>
    </source>
</reference>
<dbReference type="InterPro" id="IPR002909">
    <property type="entry name" value="IPT_dom"/>
</dbReference>
<evidence type="ECO:0000256" key="1">
    <source>
        <dbReference type="ARBA" id="ARBA00022729"/>
    </source>
</evidence>
<dbReference type="Gene3D" id="2.60.40.10">
    <property type="entry name" value="Immunoglobulins"/>
    <property type="match status" value="2"/>
</dbReference>
<dbReference type="GO" id="GO:0005975">
    <property type="term" value="P:carbohydrate metabolic process"/>
    <property type="evidence" value="ECO:0007669"/>
    <property type="project" value="UniProtKB-ARBA"/>
</dbReference>
<gene>
    <name evidence="3" type="ORF">Asi03nite_62680</name>
</gene>
<accession>A0A919NDQ8</accession>
<name>A0A919NDQ8_9ACTN</name>
<dbReference type="Proteomes" id="UP000629619">
    <property type="component" value="Unassembled WGS sequence"/>
</dbReference>
<dbReference type="SMART" id="SM00429">
    <property type="entry name" value="IPT"/>
    <property type="match status" value="2"/>
</dbReference>
<dbReference type="PANTHER" id="PTHR46769:SF2">
    <property type="entry name" value="FIBROCYSTIN-L ISOFORM 2 PRECURSOR-RELATED"/>
    <property type="match status" value="1"/>
</dbReference>
<keyword evidence="4" id="KW-1185">Reference proteome</keyword>
<dbReference type="SUPFAM" id="SSF81296">
    <property type="entry name" value="E set domains"/>
    <property type="match status" value="1"/>
</dbReference>
<dbReference type="AlphaFoldDB" id="A0A919NDQ8"/>
<dbReference type="InterPro" id="IPR014756">
    <property type="entry name" value="Ig_E-set"/>
</dbReference>
<protein>
    <recommendedName>
        <fullName evidence="2">IPT/TIG domain-containing protein</fullName>
    </recommendedName>
</protein>
<dbReference type="EMBL" id="BOMW01000066">
    <property type="protein sequence ID" value="GIF08730.1"/>
    <property type="molecule type" value="Genomic_DNA"/>
</dbReference>
<dbReference type="Pfam" id="PF01833">
    <property type="entry name" value="TIG"/>
    <property type="match status" value="1"/>
</dbReference>
<dbReference type="PANTHER" id="PTHR46769">
    <property type="entry name" value="POLYCYSTIC KIDNEY AND HEPATIC DISEASE 1 (AUTOSOMAL RECESSIVE)-LIKE 1"/>
    <property type="match status" value="1"/>
</dbReference>
<feature type="domain" description="IPT/TIG" evidence="2">
    <location>
        <begin position="66"/>
        <end position="155"/>
    </location>
</feature>
<keyword evidence="1" id="KW-0732">Signal</keyword>
<evidence type="ECO:0000313" key="4">
    <source>
        <dbReference type="Proteomes" id="UP000629619"/>
    </source>
</evidence>
<organism evidence="3 4">
    <name type="scientific">Actinoplanes siamensis</name>
    <dbReference type="NCBI Taxonomy" id="1223317"/>
    <lineage>
        <taxon>Bacteria</taxon>
        <taxon>Bacillati</taxon>
        <taxon>Actinomycetota</taxon>
        <taxon>Actinomycetes</taxon>
        <taxon>Micromonosporales</taxon>
        <taxon>Micromonosporaceae</taxon>
        <taxon>Actinoplanes</taxon>
    </lineage>
</organism>